<proteinExistence type="predicted"/>
<feature type="compositionally biased region" description="Basic and acidic residues" evidence="1">
    <location>
        <begin position="606"/>
        <end position="615"/>
    </location>
</feature>
<dbReference type="OrthoDB" id="3254377at2759"/>
<dbReference type="AlphaFoldDB" id="A0A067LYB6"/>
<feature type="region of interest" description="Disordered" evidence="1">
    <location>
        <begin position="99"/>
        <end position="121"/>
    </location>
</feature>
<feature type="region of interest" description="Disordered" evidence="1">
    <location>
        <begin position="1"/>
        <end position="76"/>
    </location>
</feature>
<dbReference type="STRING" id="930990.A0A067LYB6"/>
<feature type="compositionally biased region" description="Polar residues" evidence="1">
    <location>
        <begin position="418"/>
        <end position="429"/>
    </location>
</feature>
<feature type="compositionally biased region" description="Acidic residues" evidence="1">
    <location>
        <begin position="111"/>
        <end position="120"/>
    </location>
</feature>
<feature type="compositionally biased region" description="Basic residues" evidence="1">
    <location>
        <begin position="36"/>
        <end position="51"/>
    </location>
</feature>
<feature type="region of interest" description="Disordered" evidence="1">
    <location>
        <begin position="634"/>
        <end position="660"/>
    </location>
</feature>
<dbReference type="EMBL" id="KL198093">
    <property type="protein sequence ID" value="KDQ08239.1"/>
    <property type="molecule type" value="Genomic_DNA"/>
</dbReference>
<feature type="compositionally biased region" description="Polar residues" evidence="1">
    <location>
        <begin position="270"/>
        <end position="280"/>
    </location>
</feature>
<name>A0A067LYB6_BOTB1</name>
<dbReference type="Proteomes" id="UP000027195">
    <property type="component" value="Unassembled WGS sequence"/>
</dbReference>
<gene>
    <name evidence="2" type="ORF">BOTBODRAFT_38070</name>
</gene>
<feature type="compositionally biased region" description="Low complexity" evidence="1">
    <location>
        <begin position="440"/>
        <end position="455"/>
    </location>
</feature>
<dbReference type="HOGENOM" id="CLU_011022_0_0_1"/>
<protein>
    <submittedName>
        <fullName evidence="2">Uncharacterized protein</fullName>
    </submittedName>
</protein>
<evidence type="ECO:0000313" key="2">
    <source>
        <dbReference type="EMBL" id="KDQ08239.1"/>
    </source>
</evidence>
<feature type="region of interest" description="Disordered" evidence="1">
    <location>
        <begin position="373"/>
        <end position="508"/>
    </location>
</feature>
<organism evidence="2 3">
    <name type="scientific">Botryobasidium botryosum (strain FD-172 SS1)</name>
    <dbReference type="NCBI Taxonomy" id="930990"/>
    <lineage>
        <taxon>Eukaryota</taxon>
        <taxon>Fungi</taxon>
        <taxon>Dikarya</taxon>
        <taxon>Basidiomycota</taxon>
        <taxon>Agaricomycotina</taxon>
        <taxon>Agaricomycetes</taxon>
        <taxon>Cantharellales</taxon>
        <taxon>Botryobasidiaceae</taxon>
        <taxon>Botryobasidium</taxon>
    </lineage>
</organism>
<evidence type="ECO:0000313" key="3">
    <source>
        <dbReference type="Proteomes" id="UP000027195"/>
    </source>
</evidence>
<keyword evidence="3" id="KW-1185">Reference proteome</keyword>
<feature type="region of interest" description="Disordered" evidence="1">
    <location>
        <begin position="542"/>
        <end position="616"/>
    </location>
</feature>
<accession>A0A067LYB6</accession>
<dbReference type="InParanoid" id="A0A067LYB6"/>
<feature type="compositionally biased region" description="Pro residues" evidence="1">
    <location>
        <begin position="376"/>
        <end position="391"/>
    </location>
</feature>
<feature type="region of interest" description="Disordered" evidence="1">
    <location>
        <begin position="260"/>
        <end position="301"/>
    </location>
</feature>
<feature type="compositionally biased region" description="Low complexity" evidence="1">
    <location>
        <begin position="567"/>
        <end position="586"/>
    </location>
</feature>
<sequence>MQHAAYDDDSSEPDLPSKLPAMRPPGAPRVSFTTRRQPRLHRQLPVHKRASFSRLSTETVGTLPEYSSPPQRLPTKFAMNPWNEEQAEPPVYTAPAAMHTPPREDTRMPDTAEDADEELEEVRAPRRRRVRHRRSFSQSDSYLDTLLERSVKALEISNNLLQSSIATKSSISALLVEDSEVDRSLDERAKFLSHRIETSDAQEVHIKEVVEDFLEEDRISRSLPLDHGGLMASNYHAQSSSQAELSRHRPTESYQRFTSYRFPRGHMPSDTAQGYASDVSNARPPASRDRRKSPPRSRLFVPASPILTNSMFQPSTPAYNLLSNIASREATSRPISPAISTATTPQTSHFLYQSRPEQRRVVSGSRLVSAFANFLPSPPPPPTLSEPPKPSRIPNTSPARGLRKSRPSTPNLIAAYTPSPQRQRSNSASYPAGAPGGQHSAESSTMVGSTSSTLSSRRKSLPTKSDSLTAQTLRRILEASDSTARDPPLSEVAAGKLPAFGERRRRSSSVIKKFQPMTPQRITVASTAVDVPASTVYALERAPEAAPLPPSPLRPQRLTPRHSALKTPSTSRPVSPSPSPRAVAFSPLPPKYRVERPLPRKGKPKTKADAKKDDSTWLSSLIAGIPLPESQAPWRPIVMREEGSGGRPGWRHSGMERWQV</sequence>
<reference evidence="3" key="1">
    <citation type="journal article" date="2014" name="Proc. Natl. Acad. Sci. U.S.A.">
        <title>Extensive sampling of basidiomycete genomes demonstrates inadequacy of the white-rot/brown-rot paradigm for wood decay fungi.</title>
        <authorList>
            <person name="Riley R."/>
            <person name="Salamov A.A."/>
            <person name="Brown D.W."/>
            <person name="Nagy L.G."/>
            <person name="Floudas D."/>
            <person name="Held B.W."/>
            <person name="Levasseur A."/>
            <person name="Lombard V."/>
            <person name="Morin E."/>
            <person name="Otillar R."/>
            <person name="Lindquist E.A."/>
            <person name="Sun H."/>
            <person name="LaButti K.M."/>
            <person name="Schmutz J."/>
            <person name="Jabbour D."/>
            <person name="Luo H."/>
            <person name="Baker S.E."/>
            <person name="Pisabarro A.G."/>
            <person name="Walton J.D."/>
            <person name="Blanchette R.A."/>
            <person name="Henrissat B."/>
            <person name="Martin F."/>
            <person name="Cullen D."/>
            <person name="Hibbett D.S."/>
            <person name="Grigoriev I.V."/>
        </authorList>
    </citation>
    <scope>NUCLEOTIDE SEQUENCE [LARGE SCALE GENOMIC DNA]</scope>
    <source>
        <strain evidence="3">FD-172 SS1</strain>
    </source>
</reference>
<evidence type="ECO:0000256" key="1">
    <source>
        <dbReference type="SAM" id="MobiDB-lite"/>
    </source>
</evidence>
<feature type="compositionally biased region" description="Basic and acidic residues" evidence="1">
    <location>
        <begin position="101"/>
        <end position="110"/>
    </location>
</feature>